<keyword evidence="2" id="KW-1185">Reference proteome</keyword>
<gene>
    <name evidence="1" type="ORF">Hypma_006310</name>
</gene>
<sequence>MGGITLQRSVFDEHNSHNVTDTINRIHGSVSKCRNSWLSSPMHRPTAMVSNVVPAGADHVGKRSMDSAEKRRRATNCKFRNVNLPILVDSTGQSAKDGVVSMTHNARLGSSCSTIVSVRPFSSPLWVARRSVLVTAQPLSTLGIGIYRKP</sequence>
<reference evidence="1" key="1">
    <citation type="submission" date="2018-04" db="EMBL/GenBank/DDBJ databases">
        <title>Whole genome sequencing of Hypsizygus marmoreus.</title>
        <authorList>
            <person name="Choi I.-G."/>
            <person name="Min B."/>
            <person name="Kim J.-G."/>
            <person name="Kim S."/>
            <person name="Oh Y.-L."/>
            <person name="Kong W.-S."/>
            <person name="Park H."/>
            <person name="Jeong J."/>
            <person name="Song E.-S."/>
        </authorList>
    </citation>
    <scope>NUCLEOTIDE SEQUENCE [LARGE SCALE GENOMIC DNA]</scope>
    <source>
        <strain evidence="1">51987-8</strain>
    </source>
</reference>
<dbReference type="InParanoid" id="A0A369JYV3"/>
<protein>
    <submittedName>
        <fullName evidence="1">Uncharacterized protein</fullName>
    </submittedName>
</protein>
<proteinExistence type="predicted"/>
<accession>A0A369JYV3</accession>
<dbReference type="Proteomes" id="UP000076154">
    <property type="component" value="Unassembled WGS sequence"/>
</dbReference>
<evidence type="ECO:0000313" key="1">
    <source>
        <dbReference type="EMBL" id="RDB25535.1"/>
    </source>
</evidence>
<organism evidence="1 2">
    <name type="scientific">Hypsizygus marmoreus</name>
    <name type="common">White beech mushroom</name>
    <name type="synonym">Agaricus marmoreus</name>
    <dbReference type="NCBI Taxonomy" id="39966"/>
    <lineage>
        <taxon>Eukaryota</taxon>
        <taxon>Fungi</taxon>
        <taxon>Dikarya</taxon>
        <taxon>Basidiomycota</taxon>
        <taxon>Agaricomycotina</taxon>
        <taxon>Agaricomycetes</taxon>
        <taxon>Agaricomycetidae</taxon>
        <taxon>Agaricales</taxon>
        <taxon>Tricholomatineae</taxon>
        <taxon>Lyophyllaceae</taxon>
        <taxon>Hypsizygus</taxon>
    </lineage>
</organism>
<comment type="caution">
    <text evidence="1">The sequence shown here is derived from an EMBL/GenBank/DDBJ whole genome shotgun (WGS) entry which is preliminary data.</text>
</comment>
<dbReference type="AlphaFoldDB" id="A0A369JYV3"/>
<dbReference type="EMBL" id="LUEZ02000040">
    <property type="protein sequence ID" value="RDB25535.1"/>
    <property type="molecule type" value="Genomic_DNA"/>
</dbReference>
<name>A0A369JYV3_HYPMA</name>
<evidence type="ECO:0000313" key="2">
    <source>
        <dbReference type="Proteomes" id="UP000076154"/>
    </source>
</evidence>